<reference evidence="3 4" key="1">
    <citation type="submission" date="2022-10" db="EMBL/GenBank/DDBJ databases">
        <title>Alteromonas sp. chi3 Genome sequencing.</title>
        <authorList>
            <person name="Park S."/>
        </authorList>
    </citation>
    <scope>NUCLEOTIDE SEQUENCE [LARGE SCALE GENOMIC DNA]</scope>
    <source>
        <strain evidence="4">chi3</strain>
    </source>
</reference>
<dbReference type="InterPro" id="IPR011008">
    <property type="entry name" value="Dimeric_a/b-barrel"/>
</dbReference>
<dbReference type="NCBIfam" id="NF009508">
    <property type="entry name" value="PRK12866.1"/>
    <property type="match status" value="1"/>
</dbReference>
<accession>A0ABT5KWT2</accession>
<dbReference type="EMBL" id="JAQQXP010000001">
    <property type="protein sequence ID" value="MDC8829216.1"/>
    <property type="molecule type" value="Genomic_DNA"/>
</dbReference>
<sequence>MHFLLIYETVPDYVALRSKFRAAHLSYAQAAVDRGELILGGAAGDPVDSAVLVFSANSEDIPRIFAENDPYVINGLVSGWQIKPWHTVVGPTASNAVITGNTTDA</sequence>
<dbReference type="Pfam" id="PF03795">
    <property type="entry name" value="YCII"/>
    <property type="match status" value="1"/>
</dbReference>
<gene>
    <name evidence="3" type="ORF">OIK42_00450</name>
</gene>
<protein>
    <submittedName>
        <fullName evidence="3">YciI-like protein</fullName>
    </submittedName>
</protein>
<evidence type="ECO:0000313" key="4">
    <source>
        <dbReference type="Proteomes" id="UP001218788"/>
    </source>
</evidence>
<name>A0ABT5KWT2_9ALTE</name>
<evidence type="ECO:0000313" key="3">
    <source>
        <dbReference type="EMBL" id="MDC8829216.1"/>
    </source>
</evidence>
<proteinExistence type="inferred from homology"/>
<dbReference type="SUPFAM" id="SSF54909">
    <property type="entry name" value="Dimeric alpha+beta barrel"/>
    <property type="match status" value="1"/>
</dbReference>
<comment type="caution">
    <text evidence="3">The sequence shown here is derived from an EMBL/GenBank/DDBJ whole genome shotgun (WGS) entry which is preliminary data.</text>
</comment>
<feature type="domain" description="YCII-related" evidence="2">
    <location>
        <begin position="1"/>
        <end position="85"/>
    </location>
</feature>
<dbReference type="Gene3D" id="3.30.70.1060">
    <property type="entry name" value="Dimeric alpha+beta barrel"/>
    <property type="match status" value="1"/>
</dbReference>
<keyword evidence="4" id="KW-1185">Reference proteome</keyword>
<dbReference type="Proteomes" id="UP001218788">
    <property type="component" value="Unassembled WGS sequence"/>
</dbReference>
<evidence type="ECO:0000259" key="2">
    <source>
        <dbReference type="Pfam" id="PF03795"/>
    </source>
</evidence>
<dbReference type="PANTHER" id="PTHR33606:SF3">
    <property type="entry name" value="PROTEIN YCII"/>
    <property type="match status" value="1"/>
</dbReference>
<dbReference type="InterPro" id="IPR051807">
    <property type="entry name" value="Sec-metab_biosynth-assoc"/>
</dbReference>
<dbReference type="RefSeq" id="WP_273637588.1">
    <property type="nucleotide sequence ID" value="NZ_JAQQXP010000001.1"/>
</dbReference>
<evidence type="ECO:0000256" key="1">
    <source>
        <dbReference type="ARBA" id="ARBA00007689"/>
    </source>
</evidence>
<organism evidence="3 4">
    <name type="scientific">Alteromonas gilva</name>
    <dbReference type="NCBI Taxonomy" id="2987522"/>
    <lineage>
        <taxon>Bacteria</taxon>
        <taxon>Pseudomonadati</taxon>
        <taxon>Pseudomonadota</taxon>
        <taxon>Gammaproteobacteria</taxon>
        <taxon>Alteromonadales</taxon>
        <taxon>Alteromonadaceae</taxon>
        <taxon>Alteromonas/Salinimonas group</taxon>
        <taxon>Alteromonas</taxon>
    </lineage>
</organism>
<dbReference type="InterPro" id="IPR005545">
    <property type="entry name" value="YCII"/>
</dbReference>
<comment type="similarity">
    <text evidence="1">Belongs to the YciI family.</text>
</comment>
<dbReference type="PANTHER" id="PTHR33606">
    <property type="entry name" value="PROTEIN YCII"/>
    <property type="match status" value="1"/>
</dbReference>